<dbReference type="GO" id="GO:0005886">
    <property type="term" value="C:plasma membrane"/>
    <property type="evidence" value="ECO:0007669"/>
    <property type="project" value="UniProtKB-SubCell"/>
</dbReference>
<evidence type="ECO:0000256" key="8">
    <source>
        <dbReference type="ARBA" id="ARBA00024722"/>
    </source>
</evidence>
<dbReference type="AlphaFoldDB" id="A0A4Q0QBT9"/>
<keyword evidence="3" id="KW-0813">Transport</keyword>
<evidence type="ECO:0000256" key="7">
    <source>
        <dbReference type="ARBA" id="ARBA00023136"/>
    </source>
</evidence>
<evidence type="ECO:0000313" key="12">
    <source>
        <dbReference type="Proteomes" id="UP000290174"/>
    </source>
</evidence>
<dbReference type="InterPro" id="IPR003593">
    <property type="entry name" value="AAA+_ATPase"/>
</dbReference>
<accession>A0A4Q0QBT9</accession>
<dbReference type="SUPFAM" id="SSF52540">
    <property type="entry name" value="P-loop containing nucleoside triphosphate hydrolases"/>
    <property type="match status" value="2"/>
</dbReference>
<dbReference type="InterPro" id="IPR027417">
    <property type="entry name" value="P-loop_NTPase"/>
</dbReference>
<dbReference type="GO" id="GO:0005524">
    <property type="term" value="F:ATP binding"/>
    <property type="evidence" value="ECO:0007669"/>
    <property type="project" value="UniProtKB-KW"/>
</dbReference>
<dbReference type="NCBIfam" id="NF008453">
    <property type="entry name" value="PRK11308.1"/>
    <property type="match status" value="2"/>
</dbReference>
<dbReference type="FunFam" id="3.40.50.300:FF:000016">
    <property type="entry name" value="Oligopeptide ABC transporter ATP-binding component"/>
    <property type="match status" value="1"/>
</dbReference>
<dbReference type="GO" id="GO:0015833">
    <property type="term" value="P:peptide transport"/>
    <property type="evidence" value="ECO:0007669"/>
    <property type="project" value="InterPro"/>
</dbReference>
<dbReference type="GO" id="GO:0055085">
    <property type="term" value="P:transmembrane transport"/>
    <property type="evidence" value="ECO:0007669"/>
    <property type="project" value="UniProtKB-ARBA"/>
</dbReference>
<feature type="domain" description="ABC transporter" evidence="10">
    <location>
        <begin position="317"/>
        <end position="565"/>
    </location>
</feature>
<reference evidence="11 12" key="1">
    <citation type="submission" date="2018-11" db="EMBL/GenBank/DDBJ databases">
        <title>Bradyrhizobium sp. nov., isolated from effective nodules of peanut in China.</title>
        <authorList>
            <person name="Li Y."/>
        </authorList>
    </citation>
    <scope>NUCLEOTIDE SEQUENCE [LARGE SCALE GENOMIC DNA]</scope>
    <source>
        <strain evidence="11 12">CCBAU 51770</strain>
    </source>
</reference>
<dbReference type="InterPro" id="IPR003439">
    <property type="entry name" value="ABC_transporter-like_ATP-bd"/>
</dbReference>
<dbReference type="InterPro" id="IPR013563">
    <property type="entry name" value="Oligopep_ABC_C"/>
</dbReference>
<organism evidence="11 12">
    <name type="scientific">Bradyrhizobium zhanjiangense</name>
    <dbReference type="NCBI Taxonomy" id="1325107"/>
    <lineage>
        <taxon>Bacteria</taxon>
        <taxon>Pseudomonadati</taxon>
        <taxon>Pseudomonadota</taxon>
        <taxon>Alphaproteobacteria</taxon>
        <taxon>Hyphomicrobiales</taxon>
        <taxon>Nitrobacteraceae</taxon>
        <taxon>Bradyrhizobium</taxon>
    </lineage>
</organism>
<dbReference type="CDD" id="cd03257">
    <property type="entry name" value="ABC_NikE_OppD_transporters"/>
    <property type="match status" value="2"/>
</dbReference>
<gene>
    <name evidence="11" type="ORF">EAS61_33920</name>
</gene>
<comment type="similarity">
    <text evidence="2">Belongs to the ABC transporter superfamily.</text>
</comment>
<dbReference type="GO" id="GO:0016887">
    <property type="term" value="F:ATP hydrolysis activity"/>
    <property type="evidence" value="ECO:0007669"/>
    <property type="project" value="InterPro"/>
</dbReference>
<comment type="caution">
    <text evidence="11">The sequence shown here is derived from an EMBL/GenBank/DDBJ whole genome shotgun (WGS) entry which is preliminary data.</text>
</comment>
<evidence type="ECO:0000256" key="6">
    <source>
        <dbReference type="ARBA" id="ARBA00022840"/>
    </source>
</evidence>
<evidence type="ECO:0000256" key="2">
    <source>
        <dbReference type="ARBA" id="ARBA00005417"/>
    </source>
</evidence>
<name>A0A4Q0QBT9_9BRAD</name>
<comment type="function">
    <text evidence="8">Involved in beta-(1--&gt;2)glucan export. Transmembrane domains (TMD) form a pore in the inner membrane and the ATP-binding domain (NBD) is responsible for energy generation.</text>
</comment>
<keyword evidence="6 11" id="KW-0067">ATP-binding</keyword>
<evidence type="ECO:0000256" key="9">
    <source>
        <dbReference type="SAM" id="MobiDB-lite"/>
    </source>
</evidence>
<dbReference type="PANTHER" id="PTHR43297:SF2">
    <property type="entry name" value="DIPEPTIDE TRANSPORT ATP-BINDING PROTEIN DPPD"/>
    <property type="match status" value="1"/>
</dbReference>
<dbReference type="Pfam" id="PF08352">
    <property type="entry name" value="oligo_HPY"/>
    <property type="match status" value="2"/>
</dbReference>
<proteinExistence type="inferred from homology"/>
<evidence type="ECO:0000256" key="5">
    <source>
        <dbReference type="ARBA" id="ARBA00022741"/>
    </source>
</evidence>
<dbReference type="PANTHER" id="PTHR43297">
    <property type="entry name" value="OLIGOPEPTIDE TRANSPORT ATP-BINDING PROTEIN APPD"/>
    <property type="match status" value="1"/>
</dbReference>
<dbReference type="Pfam" id="PF00005">
    <property type="entry name" value="ABC_tran"/>
    <property type="match status" value="2"/>
</dbReference>
<sequence length="578" mass="63075">MDHRVSRRRHPDLGARPQFDRRRPQRRAQSTPVAGGTLTMTAPPAVSIKNLRIALPKGAERPFAVDGVSLDLQPGKIVCVVGESGSGKSMCAHALMGLLPDTVSIASGEIQFEGRDLLRLDDDGWRDLRGRRLAMIFQEPMTALNPLMRIGDQMAEMFEAHGLLTPKERRARALALAREVGLPDPERIVRAYPHQLSGGQRQRAMIAMALALEPAVLVADEPTTALDVTTQAQILKLIRNLQRNRNMAVMFITHDFGVVADIADQVVVLRHGKVVEEGPAAAVFSEPQHDYTKALLAAVPSMDPPVRAPLDDQARAVEVIGLDKTYVTSGGWFRQDRRVDAAREVNFNILKGETLGLVGESGSGKSSVARLVMRLIEADRGTVRIGETDLTSLTGKALRAERHRIQMIFQDPFASLNPRRKIGHIIADGPIAAGTDPKVAFDRARDLLKMVGLDAGALERYPHEFSGGQRQRIGIARALALEPEIIVADEAVSALDVSVQAQVLKLLEDLKARLGLSMLFITHDLRVAAQICDRIAVMQRGAIVELKPTAQLFAAPEHAYTRELLAAVPGQKERAPAA</sequence>
<feature type="compositionally biased region" description="Basic residues" evidence="9">
    <location>
        <begin position="1"/>
        <end position="10"/>
    </location>
</feature>
<dbReference type="InterPro" id="IPR017871">
    <property type="entry name" value="ABC_transporter-like_CS"/>
</dbReference>
<evidence type="ECO:0000256" key="1">
    <source>
        <dbReference type="ARBA" id="ARBA00004417"/>
    </source>
</evidence>
<dbReference type="EMBL" id="RKMK01000049">
    <property type="protein sequence ID" value="RXG86288.1"/>
    <property type="molecule type" value="Genomic_DNA"/>
</dbReference>
<dbReference type="PROSITE" id="PS00211">
    <property type="entry name" value="ABC_TRANSPORTER_1"/>
    <property type="match status" value="2"/>
</dbReference>
<keyword evidence="7" id="KW-0472">Membrane</keyword>
<dbReference type="SMART" id="SM00382">
    <property type="entry name" value="AAA"/>
    <property type="match status" value="2"/>
</dbReference>
<protein>
    <submittedName>
        <fullName evidence="11">ABC transporter ATP-binding protein</fullName>
    </submittedName>
</protein>
<dbReference type="InterPro" id="IPR050388">
    <property type="entry name" value="ABC_Ni/Peptide_Import"/>
</dbReference>
<keyword evidence="5" id="KW-0547">Nucleotide-binding</keyword>
<dbReference type="NCBIfam" id="NF007739">
    <property type="entry name" value="PRK10419.1"/>
    <property type="match status" value="2"/>
</dbReference>
<evidence type="ECO:0000256" key="4">
    <source>
        <dbReference type="ARBA" id="ARBA00022475"/>
    </source>
</evidence>
<dbReference type="PROSITE" id="PS50893">
    <property type="entry name" value="ABC_TRANSPORTER_2"/>
    <property type="match status" value="2"/>
</dbReference>
<dbReference type="Gene3D" id="3.40.50.300">
    <property type="entry name" value="P-loop containing nucleotide triphosphate hydrolases"/>
    <property type="match status" value="2"/>
</dbReference>
<feature type="domain" description="ABC transporter" evidence="10">
    <location>
        <begin position="46"/>
        <end position="296"/>
    </location>
</feature>
<dbReference type="Proteomes" id="UP000290174">
    <property type="component" value="Unassembled WGS sequence"/>
</dbReference>
<evidence type="ECO:0000256" key="3">
    <source>
        <dbReference type="ARBA" id="ARBA00022448"/>
    </source>
</evidence>
<feature type="region of interest" description="Disordered" evidence="9">
    <location>
        <begin position="1"/>
        <end position="40"/>
    </location>
</feature>
<evidence type="ECO:0000313" key="11">
    <source>
        <dbReference type="EMBL" id="RXG86288.1"/>
    </source>
</evidence>
<evidence type="ECO:0000259" key="10">
    <source>
        <dbReference type="PROSITE" id="PS50893"/>
    </source>
</evidence>
<comment type="subcellular location">
    <subcellularLocation>
        <location evidence="1">Cell inner membrane</location>
        <topology evidence="1">Peripheral membrane protein</topology>
    </subcellularLocation>
</comment>
<keyword evidence="4" id="KW-1003">Cell membrane</keyword>